<keyword evidence="3" id="KW-1185">Reference proteome</keyword>
<accession>A0A3D8Q1M4</accession>
<name>A0A3D8Q1M4_9BACI</name>
<evidence type="ECO:0000313" key="3">
    <source>
        <dbReference type="Proteomes" id="UP000257143"/>
    </source>
</evidence>
<comment type="caution">
    <text evidence="2">The sequence shown here is derived from an EMBL/GenBank/DDBJ whole genome shotgun (WGS) entry which is preliminary data.</text>
</comment>
<evidence type="ECO:0000259" key="1">
    <source>
        <dbReference type="Pfam" id="PF01261"/>
    </source>
</evidence>
<dbReference type="AlphaFoldDB" id="A0A3D8Q1M4"/>
<dbReference type="PANTHER" id="PTHR12110:SF41">
    <property type="entry name" value="INOSOSE DEHYDRATASE"/>
    <property type="match status" value="1"/>
</dbReference>
<sequence>MKNIPIGLQLYTLRDECHEDFVGTLEKVAKIGYDGVEFAGYGGLNAVELRKLLEDLGLKAASSHVSLSSLELKLDVEIEYQHILGNNHIVCPYLPLEWRTQEAYYKLISILNEAGKRCYEAGITLCYHNHDFELIPLEDGKKPLELLLKETNPEWVQTEFDVYWLTKAGEDPIEWIKRYHNRTPLIHLKDMTTDEERFFAELGTGGVNIDGVIKQASNSNVEWLIVEQDQCRRSPLESIELSLNYLK</sequence>
<dbReference type="Proteomes" id="UP000257143">
    <property type="component" value="Unassembled WGS sequence"/>
</dbReference>
<evidence type="ECO:0000313" key="2">
    <source>
        <dbReference type="EMBL" id="RDW22184.1"/>
    </source>
</evidence>
<organism evidence="2 3">
    <name type="scientific">Oceanobacillus arenosus</name>
    <dbReference type="NCBI Taxonomy" id="1229153"/>
    <lineage>
        <taxon>Bacteria</taxon>
        <taxon>Bacillati</taxon>
        <taxon>Bacillota</taxon>
        <taxon>Bacilli</taxon>
        <taxon>Bacillales</taxon>
        <taxon>Bacillaceae</taxon>
        <taxon>Oceanobacillus</taxon>
    </lineage>
</organism>
<keyword evidence="2" id="KW-0413">Isomerase</keyword>
<reference evidence="3" key="1">
    <citation type="submission" date="2017-11" db="EMBL/GenBank/DDBJ databases">
        <authorList>
            <person name="Zhu W."/>
        </authorList>
    </citation>
    <scope>NUCLEOTIDE SEQUENCE [LARGE SCALE GENOMIC DNA]</scope>
    <source>
        <strain evidence="3">CAU 1183</strain>
    </source>
</reference>
<dbReference type="InterPro" id="IPR050312">
    <property type="entry name" value="IolE/XylAMocC-like"/>
</dbReference>
<gene>
    <name evidence="2" type="ORF">CWR48_00300</name>
</gene>
<dbReference type="Gene3D" id="3.20.20.150">
    <property type="entry name" value="Divalent-metal-dependent TIM barrel enzymes"/>
    <property type="match status" value="1"/>
</dbReference>
<proteinExistence type="predicted"/>
<dbReference type="EMBL" id="PIOC01000001">
    <property type="protein sequence ID" value="RDW22184.1"/>
    <property type="molecule type" value="Genomic_DNA"/>
</dbReference>
<dbReference type="InterPro" id="IPR013022">
    <property type="entry name" value="Xyl_isomerase-like_TIM-brl"/>
</dbReference>
<dbReference type="PANTHER" id="PTHR12110">
    <property type="entry name" value="HYDROXYPYRUVATE ISOMERASE"/>
    <property type="match status" value="1"/>
</dbReference>
<dbReference type="SUPFAM" id="SSF51658">
    <property type="entry name" value="Xylose isomerase-like"/>
    <property type="match status" value="1"/>
</dbReference>
<dbReference type="InterPro" id="IPR036237">
    <property type="entry name" value="Xyl_isomerase-like_sf"/>
</dbReference>
<dbReference type="GO" id="GO:0016853">
    <property type="term" value="F:isomerase activity"/>
    <property type="evidence" value="ECO:0007669"/>
    <property type="project" value="UniProtKB-KW"/>
</dbReference>
<dbReference type="Pfam" id="PF01261">
    <property type="entry name" value="AP_endonuc_2"/>
    <property type="match status" value="1"/>
</dbReference>
<dbReference type="RefSeq" id="WP_115771044.1">
    <property type="nucleotide sequence ID" value="NZ_PIOC01000001.1"/>
</dbReference>
<feature type="domain" description="Xylose isomerase-like TIM barrel" evidence="1">
    <location>
        <begin position="25"/>
        <end position="244"/>
    </location>
</feature>
<dbReference type="OrthoDB" id="9798407at2"/>
<protein>
    <submittedName>
        <fullName evidence="2">Sugar phosphate isomerase/epimerase</fullName>
    </submittedName>
</protein>